<keyword evidence="3" id="KW-1185">Reference proteome</keyword>
<evidence type="ECO:0000256" key="1">
    <source>
        <dbReference type="SAM" id="MobiDB-lite"/>
    </source>
</evidence>
<evidence type="ECO:0000313" key="3">
    <source>
        <dbReference type="Proteomes" id="UP000479710"/>
    </source>
</evidence>
<reference evidence="2 3" key="1">
    <citation type="submission" date="2019-11" db="EMBL/GenBank/DDBJ databases">
        <title>Whole genome sequence of Oryza granulata.</title>
        <authorList>
            <person name="Li W."/>
        </authorList>
    </citation>
    <scope>NUCLEOTIDE SEQUENCE [LARGE SCALE GENOMIC DNA]</scope>
    <source>
        <strain evidence="3">cv. Menghai</strain>
        <tissue evidence="2">Leaf</tissue>
    </source>
</reference>
<dbReference type="AlphaFoldDB" id="A0A6G1BPA9"/>
<organism evidence="2 3">
    <name type="scientific">Oryza meyeriana var. granulata</name>
    <dbReference type="NCBI Taxonomy" id="110450"/>
    <lineage>
        <taxon>Eukaryota</taxon>
        <taxon>Viridiplantae</taxon>
        <taxon>Streptophyta</taxon>
        <taxon>Embryophyta</taxon>
        <taxon>Tracheophyta</taxon>
        <taxon>Spermatophyta</taxon>
        <taxon>Magnoliopsida</taxon>
        <taxon>Liliopsida</taxon>
        <taxon>Poales</taxon>
        <taxon>Poaceae</taxon>
        <taxon>BOP clade</taxon>
        <taxon>Oryzoideae</taxon>
        <taxon>Oryzeae</taxon>
        <taxon>Oryzinae</taxon>
        <taxon>Oryza</taxon>
        <taxon>Oryza meyeriana</taxon>
    </lineage>
</organism>
<sequence>MASKGNHDRLRYPLRNRPLEYSTLCPPLQRHRRPTQTPARNSLVSGPPTSSSMAGDTGEPEVPKTVDEKLDKLLAQIATINERMDSHDHRLTRTEQLHD</sequence>
<protein>
    <submittedName>
        <fullName evidence="2">Uncharacterized protein</fullName>
    </submittedName>
</protein>
<accession>A0A6G1BPA9</accession>
<evidence type="ECO:0000313" key="2">
    <source>
        <dbReference type="EMBL" id="KAF0889607.1"/>
    </source>
</evidence>
<name>A0A6G1BPA9_9ORYZ</name>
<feature type="compositionally biased region" description="Polar residues" evidence="1">
    <location>
        <begin position="35"/>
        <end position="54"/>
    </location>
</feature>
<dbReference type="Proteomes" id="UP000479710">
    <property type="component" value="Unassembled WGS sequence"/>
</dbReference>
<gene>
    <name evidence="2" type="ORF">E2562_029281</name>
</gene>
<dbReference type="EMBL" id="SPHZ02000012">
    <property type="protein sequence ID" value="KAF0889607.1"/>
    <property type="molecule type" value="Genomic_DNA"/>
</dbReference>
<proteinExistence type="predicted"/>
<comment type="caution">
    <text evidence="2">The sequence shown here is derived from an EMBL/GenBank/DDBJ whole genome shotgun (WGS) entry which is preliminary data.</text>
</comment>
<feature type="region of interest" description="Disordered" evidence="1">
    <location>
        <begin position="21"/>
        <end position="63"/>
    </location>
</feature>